<evidence type="ECO:0000256" key="1">
    <source>
        <dbReference type="SAM" id="MobiDB-lite"/>
    </source>
</evidence>
<dbReference type="Proteomes" id="UP001219525">
    <property type="component" value="Unassembled WGS sequence"/>
</dbReference>
<reference evidence="2" key="1">
    <citation type="submission" date="2023-03" db="EMBL/GenBank/DDBJ databases">
        <title>Massive genome expansion in bonnet fungi (Mycena s.s.) driven by repeated elements and novel gene families across ecological guilds.</title>
        <authorList>
            <consortium name="Lawrence Berkeley National Laboratory"/>
            <person name="Harder C.B."/>
            <person name="Miyauchi S."/>
            <person name="Viragh M."/>
            <person name="Kuo A."/>
            <person name="Thoen E."/>
            <person name="Andreopoulos B."/>
            <person name="Lu D."/>
            <person name="Skrede I."/>
            <person name="Drula E."/>
            <person name="Henrissat B."/>
            <person name="Morin E."/>
            <person name="Kohler A."/>
            <person name="Barry K."/>
            <person name="LaButti K."/>
            <person name="Morin E."/>
            <person name="Salamov A."/>
            <person name="Lipzen A."/>
            <person name="Mereny Z."/>
            <person name="Hegedus B."/>
            <person name="Baldrian P."/>
            <person name="Stursova M."/>
            <person name="Weitz H."/>
            <person name="Taylor A."/>
            <person name="Grigoriev I.V."/>
            <person name="Nagy L.G."/>
            <person name="Martin F."/>
            <person name="Kauserud H."/>
        </authorList>
    </citation>
    <scope>NUCLEOTIDE SEQUENCE</scope>
    <source>
        <strain evidence="2">9144</strain>
    </source>
</reference>
<gene>
    <name evidence="2" type="ORF">GGX14DRAFT_665368</name>
</gene>
<comment type="caution">
    <text evidence="2">The sequence shown here is derived from an EMBL/GenBank/DDBJ whole genome shotgun (WGS) entry which is preliminary data.</text>
</comment>
<name>A0AAD6V3W9_9AGAR</name>
<sequence>MRETLPECQPPCNRQPPCNLFLPSFHDRDSRPQSFNFSVSIVRRLHCGRCCSLLLLVVFAHLNAHRTSAKSRSDPLPRHSSFRSVLKPLRLVEKLVAANVIAPFQAPKKVAVLRKLVKKPRLSLQDTKTAPQSRISIPPRLSPCEAPRLSLTGRTSTARKKAPFVVPLHYSATKAVPTTSRLSSPRNKSGIHGPAKQALIPKPVFVAPPVSRLPIAKTRVRSTIQPSKVGVKVNAHAEKASRSRISDFVYVARRPVEGFTPSPLSRYGNSRIPRLRYTPSCTSSRSSATLSVAGFNFRTPTPSPAARQAALKARKAAARKTEEEVKKGFDTDTCSEQARLVSSEVAECPVTGFEADRMAVKSSPSLGNVELMDDAQNADPGSPASNIALSTNPVCVVEESGPCDMSAAQSTDAVPTKHRSFESALCVLQQRQEDTLSCKTGPAERSDVSTACSVTYSSPSKVASASCHQPSEETRAVGMLDVLIGELKSKLVGKKPTTAKYVGSPSPTKGTFVIINKSDCGQSVKENALATSELQQAFARRRASTPGTFCTVPVKQTIQTALEHRRPLAPVLRQASANTSGDAHRSSNPPSPPPSAAFSSHVPGREVGASSPGAGSTAKATTKTEMTAFGARRVRRLVVPPMVVGSMPSRDPRIIMELDCLRAQKKVAGGKNRTLT</sequence>
<feature type="compositionally biased region" description="Low complexity" evidence="1">
    <location>
        <begin position="596"/>
        <end position="624"/>
    </location>
</feature>
<protein>
    <submittedName>
        <fullName evidence="2">Uncharacterized protein</fullName>
    </submittedName>
</protein>
<keyword evidence="3" id="KW-1185">Reference proteome</keyword>
<feature type="region of interest" description="Disordered" evidence="1">
    <location>
        <begin position="574"/>
        <end position="627"/>
    </location>
</feature>
<evidence type="ECO:0000313" key="2">
    <source>
        <dbReference type="EMBL" id="KAJ7198833.1"/>
    </source>
</evidence>
<dbReference type="AlphaFoldDB" id="A0AAD6V3W9"/>
<accession>A0AAD6V3W9</accession>
<proteinExistence type="predicted"/>
<evidence type="ECO:0000313" key="3">
    <source>
        <dbReference type="Proteomes" id="UP001219525"/>
    </source>
</evidence>
<organism evidence="2 3">
    <name type="scientific">Mycena pura</name>
    <dbReference type="NCBI Taxonomy" id="153505"/>
    <lineage>
        <taxon>Eukaryota</taxon>
        <taxon>Fungi</taxon>
        <taxon>Dikarya</taxon>
        <taxon>Basidiomycota</taxon>
        <taxon>Agaricomycotina</taxon>
        <taxon>Agaricomycetes</taxon>
        <taxon>Agaricomycetidae</taxon>
        <taxon>Agaricales</taxon>
        <taxon>Marasmiineae</taxon>
        <taxon>Mycenaceae</taxon>
        <taxon>Mycena</taxon>
    </lineage>
</organism>
<dbReference type="EMBL" id="JARJCW010000071">
    <property type="protein sequence ID" value="KAJ7198833.1"/>
    <property type="molecule type" value="Genomic_DNA"/>
</dbReference>